<dbReference type="InterPro" id="IPR036770">
    <property type="entry name" value="Ankyrin_rpt-contain_sf"/>
</dbReference>
<dbReference type="PANTHER" id="PTHR46586:SF3">
    <property type="entry name" value="ANKYRIN REPEAT-CONTAINING PROTEIN"/>
    <property type="match status" value="1"/>
</dbReference>
<dbReference type="PANTHER" id="PTHR46586">
    <property type="entry name" value="ANKYRIN REPEAT-CONTAINING PROTEIN"/>
    <property type="match status" value="1"/>
</dbReference>
<dbReference type="SUPFAM" id="SSF48403">
    <property type="entry name" value="Ankyrin repeat"/>
    <property type="match status" value="1"/>
</dbReference>
<reference evidence="2 3" key="2">
    <citation type="submission" date="2013-11" db="EMBL/GenBank/DDBJ databases">
        <title>The Genome Sequence of Phytophthora parasitica INRA-310.</title>
        <authorList>
            <consortium name="The Broad Institute Genomics Platform"/>
            <person name="Russ C."/>
            <person name="Tyler B."/>
            <person name="Panabieres F."/>
            <person name="Shan W."/>
            <person name="Tripathy S."/>
            <person name="Grunwald N."/>
            <person name="Machado M."/>
            <person name="Johnson C.S."/>
            <person name="Arredondo F."/>
            <person name="Hong C."/>
            <person name="Coffey M."/>
            <person name="Young S.K."/>
            <person name="Zeng Q."/>
            <person name="Gargeya S."/>
            <person name="Fitzgerald M."/>
            <person name="Abouelleil A."/>
            <person name="Alvarado L."/>
            <person name="Chapman S.B."/>
            <person name="Gainer-Dewar J."/>
            <person name="Goldberg J."/>
            <person name="Griggs A."/>
            <person name="Gujja S."/>
            <person name="Hansen M."/>
            <person name="Howarth C."/>
            <person name="Imamovic A."/>
            <person name="Ireland A."/>
            <person name="Larimer J."/>
            <person name="McCowan C."/>
            <person name="Murphy C."/>
            <person name="Pearson M."/>
            <person name="Poon T.W."/>
            <person name="Priest M."/>
            <person name="Roberts A."/>
            <person name="Saif S."/>
            <person name="Shea T."/>
            <person name="Sykes S."/>
            <person name="Wortman J."/>
            <person name="Nusbaum C."/>
            <person name="Birren B."/>
        </authorList>
    </citation>
    <scope>NUCLEOTIDE SEQUENCE [LARGE SCALE GENOMIC DNA]</scope>
    <source>
        <strain evidence="2 3">INRA-310</strain>
    </source>
</reference>
<accession>W2QR43</accession>
<name>W2QR43_PHYN3</name>
<dbReference type="InterPro" id="IPR002110">
    <property type="entry name" value="Ankyrin_rpt"/>
</dbReference>
<dbReference type="Proteomes" id="UP000018817">
    <property type="component" value="Unassembled WGS sequence"/>
</dbReference>
<dbReference type="VEuPathDB" id="FungiDB:PPTG_07715"/>
<reference evidence="3" key="1">
    <citation type="submission" date="2011-12" db="EMBL/GenBank/DDBJ databases">
        <authorList>
            <consortium name="The Broad Institute Genome Sequencing Platform"/>
            <person name="Russ C."/>
            <person name="Tyler B."/>
            <person name="Panabieres F."/>
            <person name="Shan W."/>
            <person name="Tripathy S."/>
            <person name="Grunwald N."/>
            <person name="Machado M."/>
            <person name="Young S.K."/>
            <person name="Zeng Q."/>
            <person name="Gargeya S."/>
            <person name="Fitzgerald M."/>
            <person name="Haas B."/>
            <person name="Abouelleil A."/>
            <person name="Alvarado L."/>
            <person name="Arachchi H.M."/>
            <person name="Berlin A."/>
            <person name="Chapman S.B."/>
            <person name="Gearin G."/>
            <person name="Goldberg J."/>
            <person name="Griggs A."/>
            <person name="Gujja S."/>
            <person name="Hansen M."/>
            <person name="Heiman D."/>
            <person name="Howarth C."/>
            <person name="Larimer J."/>
            <person name="Lui A."/>
            <person name="MacDonald P.J.P."/>
            <person name="McCowen C."/>
            <person name="Montmayeur A."/>
            <person name="Murphy C."/>
            <person name="Neiman D."/>
            <person name="Pearson M."/>
            <person name="Priest M."/>
            <person name="Roberts A."/>
            <person name="Saif S."/>
            <person name="Shea T."/>
            <person name="Sisk P."/>
            <person name="Stolte C."/>
            <person name="Sykes S."/>
            <person name="Wortman J."/>
            <person name="Nusbaum C."/>
            <person name="Birren B."/>
        </authorList>
    </citation>
    <scope>NUCLEOTIDE SEQUENCE [LARGE SCALE GENOMIC DNA]</scope>
    <source>
        <strain evidence="3">INRA-310</strain>
    </source>
</reference>
<organism evidence="2 3">
    <name type="scientific">Phytophthora nicotianae (strain INRA-310)</name>
    <name type="common">Phytophthora parasitica</name>
    <dbReference type="NCBI Taxonomy" id="761204"/>
    <lineage>
        <taxon>Eukaryota</taxon>
        <taxon>Sar</taxon>
        <taxon>Stramenopiles</taxon>
        <taxon>Oomycota</taxon>
        <taxon>Peronosporomycetes</taxon>
        <taxon>Peronosporales</taxon>
        <taxon>Peronosporaceae</taxon>
        <taxon>Phytophthora</taxon>
    </lineage>
</organism>
<dbReference type="Pfam" id="PF13637">
    <property type="entry name" value="Ank_4"/>
    <property type="match status" value="1"/>
</dbReference>
<feature type="compositionally biased region" description="Low complexity" evidence="1">
    <location>
        <begin position="84"/>
        <end position="93"/>
    </location>
</feature>
<gene>
    <name evidence="2" type="ORF">PPTG_07715</name>
</gene>
<dbReference type="Gene3D" id="1.25.40.20">
    <property type="entry name" value="Ankyrin repeat-containing domain"/>
    <property type="match status" value="2"/>
</dbReference>
<evidence type="ECO:0000313" key="3">
    <source>
        <dbReference type="Proteomes" id="UP000018817"/>
    </source>
</evidence>
<dbReference type="STRING" id="761204.W2QR43"/>
<dbReference type="InterPro" id="IPR052050">
    <property type="entry name" value="SecEffector_AnkRepeat"/>
</dbReference>
<sequence>MDDAAMNGHLEVVKWLHIHRHEGCTTDAMDEAARNGYLRVVQWLHSNRTEGCTTRAMDEAAANGHLHTVMWLNKYRPTSEHPRSSASSSGSRSSSRRRGGGCTTNAMDGAARGNYLDVVKILHKHREEGCTERAMDGAAAAGHLAMLKWLHEHRSEGSDDRLCVFNALKRASELAGRPDIITQQDTDQFVDNELVCYGRDLRQGARWKIVPRFLGRLRDAGRDFAYNQIATINHAIPGRRGAQVLEEIPIDDGINIVGAYNHHHIGHAAVLTIQGTKHLIYDLKEGKPISSAKRWMHFCVRSRSLSRR</sequence>
<evidence type="ECO:0000256" key="1">
    <source>
        <dbReference type="SAM" id="MobiDB-lite"/>
    </source>
</evidence>
<protein>
    <submittedName>
        <fullName evidence="2">Uncharacterized protein</fullName>
    </submittedName>
</protein>
<dbReference type="AlphaFoldDB" id="W2QR43"/>
<dbReference type="GeneID" id="20177557"/>
<evidence type="ECO:0000313" key="2">
    <source>
        <dbReference type="EMBL" id="ETN14725.1"/>
    </source>
</evidence>
<dbReference type="EMBL" id="KI669572">
    <property type="protein sequence ID" value="ETN14725.1"/>
    <property type="molecule type" value="Genomic_DNA"/>
</dbReference>
<dbReference type="RefSeq" id="XP_008900237.1">
    <property type="nucleotide sequence ID" value="XM_008901989.1"/>
</dbReference>
<feature type="region of interest" description="Disordered" evidence="1">
    <location>
        <begin position="76"/>
        <end position="106"/>
    </location>
</feature>
<proteinExistence type="predicted"/>